<keyword evidence="1" id="KW-1133">Transmembrane helix</keyword>
<protein>
    <submittedName>
        <fullName evidence="2">Uncharacterized protein</fullName>
    </submittedName>
</protein>
<dbReference type="EMBL" id="JBFOLJ010000001">
    <property type="protein sequence ID" value="KAL2557731.1"/>
    <property type="molecule type" value="Genomic_DNA"/>
</dbReference>
<dbReference type="InterPro" id="IPR004158">
    <property type="entry name" value="DUF247_pln"/>
</dbReference>
<keyword evidence="1" id="KW-0472">Membrane</keyword>
<comment type="caution">
    <text evidence="2">The sequence shown here is derived from an EMBL/GenBank/DDBJ whole genome shotgun (WGS) entry which is preliminary data.</text>
</comment>
<proteinExistence type="predicted"/>
<dbReference type="Proteomes" id="UP001604277">
    <property type="component" value="Unassembled WGS sequence"/>
</dbReference>
<reference evidence="3" key="1">
    <citation type="submission" date="2024-07" db="EMBL/GenBank/DDBJ databases">
        <title>Two chromosome-level genome assemblies of Korean endemic species Abeliophyllum distichum and Forsythia ovata (Oleaceae).</title>
        <authorList>
            <person name="Jang H."/>
        </authorList>
    </citation>
    <scope>NUCLEOTIDE SEQUENCE [LARGE SCALE GENOMIC DNA]</scope>
</reference>
<evidence type="ECO:0000313" key="2">
    <source>
        <dbReference type="EMBL" id="KAL2557731.1"/>
    </source>
</evidence>
<keyword evidence="1" id="KW-0812">Transmembrane</keyword>
<evidence type="ECO:0000256" key="1">
    <source>
        <dbReference type="SAM" id="Phobius"/>
    </source>
</evidence>
<gene>
    <name evidence="2" type="ORF">Fot_02470</name>
</gene>
<accession>A0ABD1X6Y1</accession>
<evidence type="ECO:0000313" key="3">
    <source>
        <dbReference type="Proteomes" id="UP001604277"/>
    </source>
</evidence>
<feature type="transmembrane region" description="Helical" evidence="1">
    <location>
        <begin position="382"/>
        <end position="409"/>
    </location>
</feature>
<dbReference type="Pfam" id="PF03140">
    <property type="entry name" value="DUF247"/>
    <property type="match status" value="1"/>
</dbReference>
<dbReference type="PANTHER" id="PTHR31170">
    <property type="entry name" value="BNAC04G53230D PROTEIN"/>
    <property type="match status" value="1"/>
</dbReference>
<dbReference type="PANTHER" id="PTHR31170:SF25">
    <property type="entry name" value="BNAA09G04570D PROTEIN"/>
    <property type="match status" value="1"/>
</dbReference>
<keyword evidence="3" id="KW-1185">Reference proteome</keyword>
<sequence length="497" mass="57526">MSGNVTISINTLLNRLPSAPSKPSIFRVDDHLRSINPEAYGPKIIAIGPFHRGKHHLQNMEQHKVRYLKLILQRKNESSVERYVTPIRHLEDRARKCYAEDIQLDKDEFVKMLLLDGCFIIEFLRKFQKKDYSDDDPVFQYVHIQSNLLHDLMVFENQIPFFIIRCLFNMIKTDTGDNINSLIWPLLQNGIFPVQDLPEVPETQHHLLGIVHDFQCSSFERRLSQIDSMENINSAIELQEAGIAFKKSERRCFFDIDFKNKAIIIPEWEISDLTESLFRNLIAYEYYLTGSPQRYVTDYVFFMHCLVHSPEDAKLLRRSGIIRNFLGADEMVYRLINQLCKNTIISEKFSYSNIFHNVNHHCGLTRNRWMATLRRDYFSSPWALISVIAAITLLVVGITQTTFAILSYYMEIEDKTENIAAEISLHAIVGDESPNTVKIEGSLKSQPDLVLHWLSYTQKSGSITNFKLQEDGRGHDGNGYVKMCQLLSAENSHYCSS</sequence>
<dbReference type="AlphaFoldDB" id="A0ABD1X6Y1"/>
<name>A0ABD1X6Y1_9LAMI</name>
<organism evidence="2 3">
    <name type="scientific">Forsythia ovata</name>
    <dbReference type="NCBI Taxonomy" id="205694"/>
    <lineage>
        <taxon>Eukaryota</taxon>
        <taxon>Viridiplantae</taxon>
        <taxon>Streptophyta</taxon>
        <taxon>Embryophyta</taxon>
        <taxon>Tracheophyta</taxon>
        <taxon>Spermatophyta</taxon>
        <taxon>Magnoliopsida</taxon>
        <taxon>eudicotyledons</taxon>
        <taxon>Gunneridae</taxon>
        <taxon>Pentapetalae</taxon>
        <taxon>asterids</taxon>
        <taxon>lamiids</taxon>
        <taxon>Lamiales</taxon>
        <taxon>Oleaceae</taxon>
        <taxon>Forsythieae</taxon>
        <taxon>Forsythia</taxon>
    </lineage>
</organism>